<evidence type="ECO:0000256" key="1">
    <source>
        <dbReference type="SAM" id="SignalP"/>
    </source>
</evidence>
<dbReference type="EMBL" id="OBQD01000012">
    <property type="protein sequence ID" value="SOC44338.1"/>
    <property type="molecule type" value="Genomic_DNA"/>
</dbReference>
<evidence type="ECO:0000313" key="2">
    <source>
        <dbReference type="EMBL" id="SOC44338.1"/>
    </source>
</evidence>
<feature type="chain" id="PRO_5012222360" evidence="1">
    <location>
        <begin position="29"/>
        <end position="50"/>
    </location>
</feature>
<accession>A0A285USF9</accession>
<keyword evidence="1" id="KW-0732">Signal</keyword>
<feature type="signal peptide" evidence="1">
    <location>
        <begin position="1"/>
        <end position="28"/>
    </location>
</feature>
<sequence>MGKAIALFFGCAALVILAGSFMAPSTVAAGKHGCAPAYGVDPCTTSSIQR</sequence>
<organism evidence="2 3">
    <name type="scientific">Rhizobium subbaraonis</name>
    <dbReference type="NCBI Taxonomy" id="908946"/>
    <lineage>
        <taxon>Bacteria</taxon>
        <taxon>Pseudomonadati</taxon>
        <taxon>Pseudomonadota</taxon>
        <taxon>Alphaproteobacteria</taxon>
        <taxon>Hyphomicrobiales</taxon>
        <taxon>Rhizobiaceae</taxon>
        <taxon>Rhizobium/Agrobacterium group</taxon>
        <taxon>Rhizobium</taxon>
    </lineage>
</organism>
<gene>
    <name evidence="2" type="ORF">SAMN05892877_112161</name>
</gene>
<keyword evidence="3" id="KW-1185">Reference proteome</keyword>
<dbReference type="AlphaFoldDB" id="A0A285USF9"/>
<name>A0A285USF9_9HYPH</name>
<evidence type="ECO:0000313" key="3">
    <source>
        <dbReference type="Proteomes" id="UP000219167"/>
    </source>
</evidence>
<dbReference type="Proteomes" id="UP000219167">
    <property type="component" value="Unassembled WGS sequence"/>
</dbReference>
<protein>
    <submittedName>
        <fullName evidence="2">Uncharacterized protein</fullName>
    </submittedName>
</protein>
<reference evidence="2 3" key="1">
    <citation type="submission" date="2017-08" db="EMBL/GenBank/DDBJ databases">
        <authorList>
            <person name="de Groot N.N."/>
        </authorList>
    </citation>
    <scope>NUCLEOTIDE SEQUENCE [LARGE SCALE GENOMIC DNA]</scope>
    <source>
        <strain evidence="2 3">JC85</strain>
    </source>
</reference>
<proteinExistence type="predicted"/>
<dbReference type="RefSeq" id="WP_097141501.1">
    <property type="nucleotide sequence ID" value="NZ_OBQD01000012.1"/>
</dbReference>